<dbReference type="PANTHER" id="PTHR24148:SF64">
    <property type="entry name" value="HETEROKARYON INCOMPATIBILITY DOMAIN-CONTAINING PROTEIN"/>
    <property type="match status" value="1"/>
</dbReference>
<dbReference type="EMBL" id="OUUZ01000018">
    <property type="protein sequence ID" value="SPQ26970.1"/>
    <property type="molecule type" value="Genomic_DNA"/>
</dbReference>
<evidence type="ECO:0000313" key="3">
    <source>
        <dbReference type="Proteomes" id="UP000289323"/>
    </source>
</evidence>
<organism evidence="2 3">
    <name type="scientific">Thermothielavioides terrestris</name>
    <dbReference type="NCBI Taxonomy" id="2587410"/>
    <lineage>
        <taxon>Eukaryota</taxon>
        <taxon>Fungi</taxon>
        <taxon>Dikarya</taxon>
        <taxon>Ascomycota</taxon>
        <taxon>Pezizomycotina</taxon>
        <taxon>Sordariomycetes</taxon>
        <taxon>Sordariomycetidae</taxon>
        <taxon>Sordariales</taxon>
        <taxon>Chaetomiaceae</taxon>
        <taxon>Thermothielavioides</taxon>
    </lineage>
</organism>
<name>A0A446BX05_9PEZI</name>
<gene>
    <name evidence="2" type="ORF">TT172_LOCUS9389</name>
</gene>
<feature type="domain" description="Heterokaryon incompatibility" evidence="1">
    <location>
        <begin position="50"/>
        <end position="203"/>
    </location>
</feature>
<dbReference type="AlphaFoldDB" id="A0A446BX05"/>
<dbReference type="Pfam" id="PF26639">
    <property type="entry name" value="Het-6_barrel"/>
    <property type="match status" value="1"/>
</dbReference>
<dbReference type="Pfam" id="PF06985">
    <property type="entry name" value="HET"/>
    <property type="match status" value="1"/>
</dbReference>
<evidence type="ECO:0000259" key="1">
    <source>
        <dbReference type="Pfam" id="PF06985"/>
    </source>
</evidence>
<proteinExistence type="predicted"/>
<accession>A0A446BX05</accession>
<dbReference type="InterPro" id="IPR010730">
    <property type="entry name" value="HET"/>
</dbReference>
<sequence length="685" mass="76004">MSSIQNFAYSPLPGPFSIRLLELLPPSDSDPDQLECRLETHLNREEAPAYEALSYVWGDATKEKAVLCNGRALGITASLERALRRLRLRQPRTLWIDQLCINQDDPAERAHQVGLMRDIYSSAQRVVIWAGPDPERSAVAAAQLLRNCSELHEEGSGLARNQCFPSDSVLAQMGLPPKSSAAWLHLQSLLTLPYFERLWVLQETRVARSATFIWGDTEIPWNDIARGCLFALYNGFHIPSQDFKEIGFRLLLGQPIVHALPNDPVRSWEDLLHITLSFRTSDPRDKFFALSGLVRDSSAVTVDYSAPTNEVYAQAVRSIIRSSQTLHILSLGGLRPEGCLYDEPYWTLNNGYGEMSIPASFPGTVFTPARESKPDLRQTADWRVLSLKGVQLATLETVGPLLEEDVYPESSSSPSFSSSWRPHDAWWFGDRIVQSFKLLKANHDKIAAKYKFPLPVQSSNLVRLFASTLAFGCRVLSNSGWMARLSFLGVDGSHTGLLLSLLWGTVLSRLVDGGVDPDGNRMRCPRDLMELAEPAAAVLSAAERAPPPGGRGLGQRVYDAIAAQMRSVHAGTGAEDRAARAAVALTELFSPAEFSEGKLFRDWALSWRKVFIAQDGAVGLGPWWMEPGDMVVALFGGPILYGLRPTDTPGEYLFLGECYLHGFMHGEAMDLLERGEVEARYFDLR</sequence>
<evidence type="ECO:0000313" key="2">
    <source>
        <dbReference type="EMBL" id="SPQ26970.1"/>
    </source>
</evidence>
<dbReference type="PANTHER" id="PTHR24148">
    <property type="entry name" value="ANKYRIN REPEAT DOMAIN-CONTAINING PROTEIN 39 HOMOLOG-RELATED"/>
    <property type="match status" value="1"/>
</dbReference>
<reference evidence="2 3" key="1">
    <citation type="submission" date="2018-04" db="EMBL/GenBank/DDBJ databases">
        <authorList>
            <person name="Huttner S."/>
            <person name="Dainat J."/>
        </authorList>
    </citation>
    <scope>NUCLEOTIDE SEQUENCE [LARGE SCALE GENOMIC DNA]</scope>
</reference>
<protein>
    <submittedName>
        <fullName evidence="2">08acf9fb-117d-4bfd-a2d1-6d1b65a21ac1</fullName>
    </submittedName>
</protein>
<dbReference type="Proteomes" id="UP000289323">
    <property type="component" value="Unassembled WGS sequence"/>
</dbReference>
<dbReference type="InterPro" id="IPR052895">
    <property type="entry name" value="HetReg/Transcr_Mod"/>
</dbReference>